<keyword evidence="1" id="KW-0472">Membrane</keyword>
<dbReference type="AlphaFoldDB" id="K9U9N1"/>
<evidence type="ECO:0000313" key="2">
    <source>
        <dbReference type="EMBL" id="AFY90969.1"/>
    </source>
</evidence>
<dbReference type="EMBL" id="CP003598">
    <property type="protein sequence ID" value="AFY90969.1"/>
    <property type="molecule type" value="Genomic_DNA"/>
</dbReference>
<sequence length="167" mass="18069">MKSKQLNAPTKSLSSIWNYASLAIVAAALMVGIGLGVGLSSSVNFSPENVASSQYIDLAAPDPQVCVQYGASAMTLDARLFVTLKPFSVYISQPKMQPGCVIRRNDWAVLEQKNLVTATQEQECKNRMNTFGFTGTLENSPQIDCVYQNNAAGNLFLKQAGISQQAR</sequence>
<dbReference type="InterPro" id="IPR021511">
    <property type="entry name" value="DUF3172"/>
</dbReference>
<protein>
    <recommendedName>
        <fullName evidence="4">DUF3172 domain-containing protein</fullName>
    </recommendedName>
</protein>
<dbReference type="PATRIC" id="fig|251229.3.peg.6563"/>
<dbReference type="KEGG" id="cthe:Chro_5614"/>
<keyword evidence="3" id="KW-1185">Reference proteome</keyword>
<evidence type="ECO:0008006" key="4">
    <source>
        <dbReference type="Google" id="ProtNLM"/>
    </source>
</evidence>
<gene>
    <name evidence="2" type="ORF">Chro_5614</name>
</gene>
<name>K9U9N1_CHRTP</name>
<dbReference type="Proteomes" id="UP000010384">
    <property type="component" value="Plasmid pCHRO.01"/>
</dbReference>
<keyword evidence="1" id="KW-1133">Transmembrane helix</keyword>
<dbReference type="InParanoid" id="K9U9N1"/>
<dbReference type="RefSeq" id="WP_015162907.1">
    <property type="nucleotide sequence ID" value="NC_019699.1"/>
</dbReference>
<feature type="transmembrane region" description="Helical" evidence="1">
    <location>
        <begin position="16"/>
        <end position="39"/>
    </location>
</feature>
<dbReference type="Pfam" id="PF11371">
    <property type="entry name" value="DUF3172"/>
    <property type="match status" value="1"/>
</dbReference>
<reference evidence="2 3" key="1">
    <citation type="submission" date="2012-06" db="EMBL/GenBank/DDBJ databases">
        <title>Finished plasmid 1 of genome of Chroococcidiopsis thermalis PCC 7203.</title>
        <authorList>
            <consortium name="US DOE Joint Genome Institute"/>
            <person name="Gugger M."/>
            <person name="Coursin T."/>
            <person name="Rippka R."/>
            <person name="Tandeau De Marsac N."/>
            <person name="Huntemann M."/>
            <person name="Wei C.-L."/>
            <person name="Han J."/>
            <person name="Detter J.C."/>
            <person name="Han C."/>
            <person name="Tapia R."/>
            <person name="Davenport K."/>
            <person name="Daligault H."/>
            <person name="Erkkila T."/>
            <person name="Gu W."/>
            <person name="Munk A.C.C."/>
            <person name="Teshima H."/>
            <person name="Xu Y."/>
            <person name="Chain P."/>
            <person name="Chen A."/>
            <person name="Krypides N."/>
            <person name="Mavromatis K."/>
            <person name="Markowitz V."/>
            <person name="Szeto E."/>
            <person name="Ivanova N."/>
            <person name="Mikhailova N."/>
            <person name="Ovchinnikova G."/>
            <person name="Pagani I."/>
            <person name="Pati A."/>
            <person name="Goodwin L."/>
            <person name="Peters L."/>
            <person name="Pitluck S."/>
            <person name="Woyke T."/>
            <person name="Kerfeld C."/>
        </authorList>
    </citation>
    <scope>NUCLEOTIDE SEQUENCE [LARGE SCALE GENOMIC DNA]</scope>
    <source>
        <strain evidence="2 3">PCC 7203</strain>
        <plasmid evidence="2 3">pCHRO.01</plasmid>
    </source>
</reference>
<keyword evidence="2" id="KW-0614">Plasmid</keyword>
<geneLocation type="plasmid" evidence="2 3">
    <name>pCHRO.01</name>
</geneLocation>
<accession>K9U9N1</accession>
<evidence type="ECO:0000313" key="3">
    <source>
        <dbReference type="Proteomes" id="UP000010384"/>
    </source>
</evidence>
<proteinExistence type="predicted"/>
<dbReference type="OrthoDB" id="455197at2"/>
<keyword evidence="1" id="KW-0812">Transmembrane</keyword>
<evidence type="ECO:0000256" key="1">
    <source>
        <dbReference type="SAM" id="Phobius"/>
    </source>
</evidence>
<organism evidence="2 3">
    <name type="scientific">Chroococcidiopsis thermalis (strain PCC 7203)</name>
    <dbReference type="NCBI Taxonomy" id="251229"/>
    <lineage>
        <taxon>Bacteria</taxon>
        <taxon>Bacillati</taxon>
        <taxon>Cyanobacteriota</taxon>
        <taxon>Cyanophyceae</taxon>
        <taxon>Chroococcidiopsidales</taxon>
        <taxon>Chroococcidiopsidaceae</taxon>
        <taxon>Chroococcidiopsis</taxon>
    </lineage>
</organism>
<dbReference type="HOGENOM" id="CLU_098227_1_0_3"/>